<dbReference type="Proteomes" id="UP001187682">
    <property type="component" value="Unassembled WGS sequence"/>
</dbReference>
<dbReference type="Pfam" id="PF11915">
    <property type="entry name" value="DUF3433"/>
    <property type="match status" value="2"/>
</dbReference>
<proteinExistence type="predicted"/>
<feature type="transmembrane region" description="Helical" evidence="2">
    <location>
        <begin position="867"/>
        <end position="886"/>
    </location>
</feature>
<dbReference type="AlphaFoldDB" id="A0AAE8N4L7"/>
<reference evidence="3" key="1">
    <citation type="submission" date="2018-03" db="EMBL/GenBank/DDBJ databases">
        <authorList>
            <person name="Guldener U."/>
        </authorList>
    </citation>
    <scope>NUCLEOTIDE SEQUENCE</scope>
</reference>
<evidence type="ECO:0000313" key="4">
    <source>
        <dbReference type="Proteomes" id="UP001187682"/>
    </source>
</evidence>
<dbReference type="InterPro" id="IPR021840">
    <property type="entry name" value="DUF3433"/>
</dbReference>
<keyword evidence="2" id="KW-1133">Transmembrane helix</keyword>
<comment type="caution">
    <text evidence="3">The sequence shown here is derived from an EMBL/GenBank/DDBJ whole genome shotgun (WGS) entry which is preliminary data.</text>
</comment>
<feature type="compositionally biased region" description="Low complexity" evidence="1">
    <location>
        <begin position="28"/>
        <end position="39"/>
    </location>
</feature>
<keyword evidence="2" id="KW-0812">Transmembrane</keyword>
<gene>
    <name evidence="3" type="ORF">DNG_08606</name>
</gene>
<feature type="region of interest" description="Disordered" evidence="1">
    <location>
        <begin position="98"/>
        <end position="144"/>
    </location>
</feature>
<feature type="transmembrane region" description="Helical" evidence="2">
    <location>
        <begin position="757"/>
        <end position="781"/>
    </location>
</feature>
<feature type="compositionally biased region" description="Polar residues" evidence="1">
    <location>
        <begin position="98"/>
        <end position="113"/>
    </location>
</feature>
<evidence type="ECO:0000313" key="3">
    <source>
        <dbReference type="EMBL" id="SPO05917.1"/>
    </source>
</evidence>
<dbReference type="PANTHER" id="PTHR37544:SF3">
    <property type="entry name" value="SPRAY"/>
    <property type="match status" value="1"/>
</dbReference>
<protein>
    <submittedName>
        <fullName evidence="3">Uncharacterized protein</fullName>
    </submittedName>
</protein>
<organism evidence="3 4">
    <name type="scientific">Cephalotrichum gorgonifer</name>
    <dbReference type="NCBI Taxonomy" id="2041049"/>
    <lineage>
        <taxon>Eukaryota</taxon>
        <taxon>Fungi</taxon>
        <taxon>Dikarya</taxon>
        <taxon>Ascomycota</taxon>
        <taxon>Pezizomycotina</taxon>
        <taxon>Sordariomycetes</taxon>
        <taxon>Hypocreomycetidae</taxon>
        <taxon>Microascales</taxon>
        <taxon>Microascaceae</taxon>
        <taxon>Cephalotrichum</taxon>
    </lineage>
</organism>
<feature type="transmembrane region" description="Helical" evidence="2">
    <location>
        <begin position="638"/>
        <end position="660"/>
    </location>
</feature>
<accession>A0AAE8N4L7</accession>
<keyword evidence="4" id="KW-1185">Reference proteome</keyword>
<evidence type="ECO:0000256" key="2">
    <source>
        <dbReference type="SAM" id="Phobius"/>
    </source>
</evidence>
<feature type="transmembrane region" description="Helical" evidence="2">
    <location>
        <begin position="301"/>
        <end position="326"/>
    </location>
</feature>
<evidence type="ECO:0000256" key="1">
    <source>
        <dbReference type="SAM" id="MobiDB-lite"/>
    </source>
</evidence>
<sequence>MLPPLRTDYRPMRRPSEAGGPSRAETVSPLSLQLSSPRSFVRTGWQVRRKKVGSGPQNRRPVSPVSDVSDDGDTEAIQAAAAAGVPFLYLRDPAVENENANLPSQSSTPSTGWGTPGRRLSRASAGPGRSGGGENTGASGSRYLGTLTEEMRDRRGGEGGGERRAVVDARITRENRATAESGWRPGYLRRRVVASFVAGFGALIITIEVLCAADRANDGLREGRKGISVFWGYLPTIILTLVAALWGRLEFQAKRYIPWILLSGQSSLLPPSPDASDSLLLDYTNISLPKALLTAIRKKHLLVLAPMLTSLLLLVEIVLSTGIFVVQDTLVRTDGSPAILRDRFVLDYDDANPPFKRESDRDPYAVMLGIETANLSYPDGYMPGVAYRTFELPGTGGDESFRMAVDTVSVRPDCEISVVGGMDTGTNLTANSSICGGDIPVVLNLRSDKGSATGDQYHFVYEDLDRRGSCSGKESLVLAGVFQMRRDSNGSLEHVKSAAVVCKVPFYSGTRDVELRPDAGYTVLPSTAGDDKLVERSFLDPIHYSMGYNGTFAPVATGNYFMTDDLPPPFVLAAHRVTSGLLPVNYFLDRGALRDGMEGALADFGALAAHYKLREGSANLSTGTAIAVGRRLRVVSGIAHAMAALFGVALLLTAPLVLYVPRRGITPRNPNSVSGTATLLVGSRDIFGILRGADTSDLGVIAERLRGMYYSTVETAGPSSRKFVVKKRAEMPSTASSSSSASPAPSPKRAANGYNPWVLGPVFRVVSIVLAGAFAATLWGLVSASNSNHGLGNVSDPYDKAILWTCLPAAVLVALAAYIRAVDYQTRFLAPFSSLYRADMFADGMTTTYTDELAPVTVYKAVRGRNWAVVLAKGAAVAAALMPILVCRLFTPEATTGTTRVELRQAEWFVGTAGNASLIGDLAENNVSYPWTHGDLVFPQFEVVGDTAREESTVIQTRLGAVRAELTCEPLKPADDDLATVECQLLDRSRSTMCGNGTAGRANEFFGHVATVCTSTSTGEDFPAFIHYIWGSCDAGVPDYRAIVSCYEKVVEVEVDATLRGPSLRLVAAEADTSTSRESEVTLPEGNPYKIVGGTDDNNPWYDAFFALVSQTTTLGADTTLDSVTSAIQTRHSLLRAQTLASLRAPSTGAPRVGMRTQRAERVVQNAAPTYLLAVLLTLVVGFSAASVVTAPKRELPCSPGSVAAVAGMLAEWGPGVVPEGAEWMSDGEIRRYFEAAA</sequence>
<dbReference type="EMBL" id="ONZQ02000014">
    <property type="protein sequence ID" value="SPO05917.1"/>
    <property type="molecule type" value="Genomic_DNA"/>
</dbReference>
<feature type="region of interest" description="Disordered" evidence="1">
    <location>
        <begin position="1"/>
        <end position="71"/>
    </location>
</feature>
<name>A0AAE8N4L7_9PEZI</name>
<feature type="transmembrane region" description="Helical" evidence="2">
    <location>
        <begin position="801"/>
        <end position="819"/>
    </location>
</feature>
<dbReference type="PANTHER" id="PTHR37544">
    <property type="entry name" value="SPRAY-RELATED"/>
    <property type="match status" value="1"/>
</dbReference>
<feature type="compositionally biased region" description="Basic and acidic residues" evidence="1">
    <location>
        <begin position="7"/>
        <end position="16"/>
    </location>
</feature>
<feature type="transmembrane region" description="Helical" evidence="2">
    <location>
        <begin position="230"/>
        <end position="249"/>
    </location>
</feature>
<keyword evidence="2" id="KW-0472">Membrane</keyword>
<feature type="transmembrane region" description="Helical" evidence="2">
    <location>
        <begin position="192"/>
        <end position="210"/>
    </location>
</feature>